<keyword evidence="1" id="KW-1133">Transmembrane helix</keyword>
<evidence type="ECO:0000313" key="3">
    <source>
        <dbReference type="Proteomes" id="UP000050517"/>
    </source>
</evidence>
<dbReference type="STRING" id="1544416.Cocul_01013"/>
<keyword evidence="1" id="KW-0472">Membrane</keyword>
<dbReference type="EMBL" id="LKST01000002">
    <property type="protein sequence ID" value="KQB84216.1"/>
    <property type="molecule type" value="Genomic_DNA"/>
</dbReference>
<accession>A0A0Q1AC68</accession>
<proteinExistence type="predicted"/>
<dbReference type="RefSeq" id="WP_150114380.1">
    <property type="nucleotide sequence ID" value="NZ_LKST01000002.1"/>
</dbReference>
<reference evidence="2 3" key="1">
    <citation type="submission" date="2015-10" db="EMBL/GenBank/DDBJ databases">
        <title>Corynebacteirum lowii and Corynebacterium oculi species nova, derived from human clinical disease and and emended description of Corynebacterium mastiditis.</title>
        <authorList>
            <person name="Bernard K."/>
            <person name="Pacheco A.L."/>
            <person name="Mcdougall C."/>
            <person name="Burtx T."/>
            <person name="Weibe D."/>
            <person name="Tyler S."/>
            <person name="Olson A.B."/>
            <person name="Cnockaert M."/>
            <person name="Eguchi H."/>
            <person name="Kuwahara T."/>
            <person name="Nakayama-Imaohji H."/>
            <person name="Boudewijins M."/>
            <person name="Van Hoecke F."/>
            <person name="Bernier A.-M."/>
            <person name="Vandamme P."/>
        </authorList>
    </citation>
    <scope>NUCLEOTIDE SEQUENCE [LARGE SCALE GENOMIC DNA]</scope>
    <source>
        <strain evidence="2 3">NML 130210</strain>
    </source>
</reference>
<sequence length="77" mass="8573">MKKFQVEPVRAVLFSLIFTGIVIAQGSLPWGWWAPLAVGSAVLFYLGNVFYVWANNKIHRLVDRRTNAANPGAVNSK</sequence>
<keyword evidence="1" id="KW-0812">Transmembrane</keyword>
<protein>
    <submittedName>
        <fullName evidence="2">Uncharacterized protein</fullName>
    </submittedName>
</protein>
<dbReference type="AlphaFoldDB" id="A0A0Q1AC68"/>
<comment type="caution">
    <text evidence="2">The sequence shown here is derived from an EMBL/GenBank/DDBJ whole genome shotgun (WGS) entry which is preliminary data.</text>
</comment>
<keyword evidence="3" id="KW-1185">Reference proteome</keyword>
<dbReference type="OrthoDB" id="4412251at2"/>
<gene>
    <name evidence="2" type="ORF">Cocul_01013</name>
</gene>
<dbReference type="Proteomes" id="UP000050517">
    <property type="component" value="Unassembled WGS sequence"/>
</dbReference>
<feature type="transmembrane region" description="Helical" evidence="1">
    <location>
        <begin position="36"/>
        <end position="54"/>
    </location>
</feature>
<evidence type="ECO:0000313" key="2">
    <source>
        <dbReference type="EMBL" id="KQB84216.1"/>
    </source>
</evidence>
<organism evidence="2 3">
    <name type="scientific">Corynebacterium oculi</name>
    <dbReference type="NCBI Taxonomy" id="1544416"/>
    <lineage>
        <taxon>Bacteria</taxon>
        <taxon>Bacillati</taxon>
        <taxon>Actinomycetota</taxon>
        <taxon>Actinomycetes</taxon>
        <taxon>Mycobacteriales</taxon>
        <taxon>Corynebacteriaceae</taxon>
        <taxon>Corynebacterium</taxon>
    </lineage>
</organism>
<evidence type="ECO:0000256" key="1">
    <source>
        <dbReference type="SAM" id="Phobius"/>
    </source>
</evidence>
<name>A0A0Q1AC68_9CORY</name>
<feature type="transmembrane region" description="Helical" evidence="1">
    <location>
        <begin position="12"/>
        <end position="30"/>
    </location>
</feature>